<feature type="compositionally biased region" description="Basic and acidic residues" evidence="1">
    <location>
        <begin position="37"/>
        <end position="51"/>
    </location>
</feature>
<keyword evidence="4" id="KW-1185">Reference proteome</keyword>
<dbReference type="EMBL" id="VIGD01000011">
    <property type="protein sequence ID" value="TQE90484.1"/>
    <property type="molecule type" value="Genomic_DNA"/>
</dbReference>
<reference evidence="3 4" key="1">
    <citation type="submission" date="2019-06" db="EMBL/GenBank/DDBJ databases">
        <title>Genome sequence of Ureibacillus terrenus.</title>
        <authorList>
            <person name="Maclea K.S."/>
            <person name="Simoes M."/>
        </authorList>
    </citation>
    <scope>NUCLEOTIDE SEQUENCE [LARGE SCALE GENOMIC DNA]</scope>
    <source>
        <strain evidence="3 4">ATCC BAA-384</strain>
    </source>
</reference>
<evidence type="ECO:0000256" key="1">
    <source>
        <dbReference type="SAM" id="MobiDB-lite"/>
    </source>
</evidence>
<evidence type="ECO:0000256" key="2">
    <source>
        <dbReference type="SAM" id="SignalP"/>
    </source>
</evidence>
<dbReference type="RefSeq" id="WP_141602511.1">
    <property type="nucleotide sequence ID" value="NZ_VIGD01000011.1"/>
</dbReference>
<name>A0A540V160_9BACL</name>
<feature type="chain" id="PRO_5039585420" evidence="2">
    <location>
        <begin position="21"/>
        <end position="228"/>
    </location>
</feature>
<dbReference type="Proteomes" id="UP000315753">
    <property type="component" value="Unassembled WGS sequence"/>
</dbReference>
<dbReference type="PROSITE" id="PS51257">
    <property type="entry name" value="PROKAR_LIPOPROTEIN"/>
    <property type="match status" value="1"/>
</dbReference>
<organism evidence="3 4">
    <name type="scientific">Ureibacillus terrenus</name>
    <dbReference type="NCBI Taxonomy" id="118246"/>
    <lineage>
        <taxon>Bacteria</taxon>
        <taxon>Bacillati</taxon>
        <taxon>Bacillota</taxon>
        <taxon>Bacilli</taxon>
        <taxon>Bacillales</taxon>
        <taxon>Caryophanaceae</taxon>
        <taxon>Ureibacillus</taxon>
    </lineage>
</organism>
<evidence type="ECO:0000313" key="3">
    <source>
        <dbReference type="EMBL" id="TQE90484.1"/>
    </source>
</evidence>
<accession>A0A540V160</accession>
<feature type="signal peptide" evidence="2">
    <location>
        <begin position="1"/>
        <end position="20"/>
    </location>
</feature>
<keyword evidence="2" id="KW-0732">Signal</keyword>
<proteinExistence type="predicted"/>
<protein>
    <submittedName>
        <fullName evidence="3">Uncharacterized protein</fullName>
    </submittedName>
</protein>
<comment type="caution">
    <text evidence="3">The sequence shown here is derived from an EMBL/GenBank/DDBJ whole genome shotgun (WGS) entry which is preliminary data.</text>
</comment>
<gene>
    <name evidence="3" type="ORF">FKZ59_09415</name>
</gene>
<evidence type="ECO:0000313" key="4">
    <source>
        <dbReference type="Proteomes" id="UP000315753"/>
    </source>
</evidence>
<dbReference type="AlphaFoldDB" id="A0A540V160"/>
<sequence>MKALYIPLCLLLMLLFGCQGQDNTNKPDNTNDETTSEETKNGKQDEQKTTDEEQEEQVDLSQFFKPDHSVAYFLGDGNEFATYTEKTTRLNDQYVGTIVDNGGVTMMNIYKIGDDKIEIVYKEPVDMNAQFPDIEEIKAMQPIETYFAAPLEVGTTFGNWKIIETGATLETPYKTFENVIVIEEVDDQYVNRKYFVEGFGEVKTESVMDTDQGEKYTVTSTLEKLTTE</sequence>
<dbReference type="OrthoDB" id="2870421at2"/>
<feature type="region of interest" description="Disordered" evidence="1">
    <location>
        <begin position="24"/>
        <end position="58"/>
    </location>
</feature>